<dbReference type="PANTHER" id="PTHR38664">
    <property type="entry name" value="SLR0058 PROTEIN"/>
    <property type="match status" value="1"/>
</dbReference>
<proteinExistence type="predicted"/>
<gene>
    <name evidence="2" type="ORF">EYC98_01300</name>
</gene>
<evidence type="ECO:0000313" key="3">
    <source>
        <dbReference type="Proteomes" id="UP001143362"/>
    </source>
</evidence>
<dbReference type="RefSeq" id="WP_279243492.1">
    <property type="nucleotide sequence ID" value="NZ_SHNN01000001.1"/>
</dbReference>
<dbReference type="EMBL" id="SHNN01000001">
    <property type="protein sequence ID" value="MCX2979491.1"/>
    <property type="molecule type" value="Genomic_DNA"/>
</dbReference>
<name>A0ABT3TB16_9GAMM</name>
<feature type="region of interest" description="Disordered" evidence="1">
    <location>
        <begin position="120"/>
        <end position="146"/>
    </location>
</feature>
<dbReference type="Pfam" id="PF05597">
    <property type="entry name" value="Phasin"/>
    <property type="match status" value="1"/>
</dbReference>
<dbReference type="Proteomes" id="UP001143362">
    <property type="component" value="Unassembled WGS sequence"/>
</dbReference>
<organism evidence="2 3">
    <name type="scientific">Candidatus Litorirhabdus singularis</name>
    <dbReference type="NCBI Taxonomy" id="2518993"/>
    <lineage>
        <taxon>Bacteria</taxon>
        <taxon>Pseudomonadati</taxon>
        <taxon>Pseudomonadota</taxon>
        <taxon>Gammaproteobacteria</taxon>
        <taxon>Cellvibrionales</taxon>
        <taxon>Halieaceae</taxon>
        <taxon>Candidatus Litorirhabdus</taxon>
    </lineage>
</organism>
<feature type="compositionally biased region" description="Basic residues" evidence="1">
    <location>
        <begin position="128"/>
        <end position="146"/>
    </location>
</feature>
<dbReference type="PANTHER" id="PTHR38664:SF1">
    <property type="entry name" value="SLR0058 PROTEIN"/>
    <property type="match status" value="1"/>
</dbReference>
<comment type="caution">
    <text evidence="2">The sequence shown here is derived from an EMBL/GenBank/DDBJ whole genome shotgun (WGS) entry which is preliminary data.</text>
</comment>
<accession>A0ABT3TB16</accession>
<keyword evidence="3" id="KW-1185">Reference proteome</keyword>
<protein>
    <recommendedName>
        <fullName evidence="4">Poly(Hydroxyalkanoate) granule-associated protein</fullName>
    </recommendedName>
</protein>
<sequence>MSDDKSNVSDKASEIAKNIWLAGLGAYGKAFDEAQDRLDKASKEPPRLFKDLVKKGEELEGEVRGSIATIRKSRTSSVEERIKKVRENFHLNLGGRQDELKEIHSRLDQMDAKLDALTAALTPATPAKKPRRKAAPAKKTPVRKKG</sequence>
<reference evidence="2" key="1">
    <citation type="submission" date="2019-02" db="EMBL/GenBank/DDBJ databases">
        <authorList>
            <person name="Li S.-H."/>
        </authorList>
    </citation>
    <scope>NUCLEOTIDE SEQUENCE</scope>
    <source>
        <strain evidence="2">IMCC14734</strain>
    </source>
</reference>
<evidence type="ECO:0008006" key="4">
    <source>
        <dbReference type="Google" id="ProtNLM"/>
    </source>
</evidence>
<evidence type="ECO:0000313" key="2">
    <source>
        <dbReference type="EMBL" id="MCX2979491.1"/>
    </source>
</evidence>
<dbReference type="InterPro" id="IPR008769">
    <property type="entry name" value="PhaF_PhaI"/>
</dbReference>
<evidence type="ECO:0000256" key="1">
    <source>
        <dbReference type="SAM" id="MobiDB-lite"/>
    </source>
</evidence>